<evidence type="ECO:0000256" key="1">
    <source>
        <dbReference type="ARBA" id="ARBA00004370"/>
    </source>
</evidence>
<comment type="similarity">
    <text evidence="2">Belongs to the band 7/mec-2 family.</text>
</comment>
<dbReference type="WBParaSite" id="snap_masked-unitig_15823-processed-gene-0.1-mRNA-1">
    <property type="protein sequence ID" value="snap_masked-unitig_15823-processed-gene-0.1-mRNA-1"/>
    <property type="gene ID" value="snap_masked-unitig_15823-processed-gene-0.1"/>
</dbReference>
<keyword evidence="3" id="KW-0472">Membrane</keyword>
<dbReference type="Gene3D" id="3.30.479.30">
    <property type="entry name" value="Band 7 domain"/>
    <property type="match status" value="1"/>
</dbReference>
<dbReference type="PANTHER" id="PTHR10264">
    <property type="entry name" value="BAND 7 PROTEIN-RELATED"/>
    <property type="match status" value="1"/>
</dbReference>
<dbReference type="InterPro" id="IPR001107">
    <property type="entry name" value="Band_7"/>
</dbReference>
<dbReference type="PANTHER" id="PTHR10264:SF19">
    <property type="entry name" value="AT06885P-RELATED"/>
    <property type="match status" value="1"/>
</dbReference>
<evidence type="ECO:0000256" key="2">
    <source>
        <dbReference type="ARBA" id="ARBA00008164"/>
    </source>
</evidence>
<reference evidence="7" key="1">
    <citation type="submission" date="2016-11" db="UniProtKB">
        <authorList>
            <consortium name="WormBaseParasite"/>
        </authorList>
    </citation>
    <scope>IDENTIFICATION</scope>
</reference>
<dbReference type="PRINTS" id="PR00721">
    <property type="entry name" value="STOMATIN"/>
</dbReference>
<evidence type="ECO:0000259" key="5">
    <source>
        <dbReference type="SMART" id="SM00244"/>
    </source>
</evidence>
<dbReference type="AlphaFoldDB" id="A0A1I8JL97"/>
<feature type="compositionally biased region" description="Basic and acidic residues" evidence="4">
    <location>
        <begin position="510"/>
        <end position="519"/>
    </location>
</feature>
<name>A0A1I8JL97_9PLAT</name>
<dbReference type="SMART" id="SM00244">
    <property type="entry name" value="PHB"/>
    <property type="match status" value="1"/>
</dbReference>
<dbReference type="InterPro" id="IPR043202">
    <property type="entry name" value="Band-7_stomatin-like"/>
</dbReference>
<accession>A0A1I8JL97</accession>
<dbReference type="GO" id="GO:0005886">
    <property type="term" value="C:plasma membrane"/>
    <property type="evidence" value="ECO:0007669"/>
    <property type="project" value="InterPro"/>
</dbReference>
<feature type="compositionally biased region" description="Pro residues" evidence="4">
    <location>
        <begin position="151"/>
        <end position="164"/>
    </location>
</feature>
<evidence type="ECO:0000313" key="7">
    <source>
        <dbReference type="WBParaSite" id="snap_masked-unitig_15823-processed-gene-0.1-mRNA-1"/>
    </source>
</evidence>
<evidence type="ECO:0000256" key="3">
    <source>
        <dbReference type="ARBA" id="ARBA00023136"/>
    </source>
</evidence>
<dbReference type="FunFam" id="3.30.479.30:FF:000002">
    <property type="entry name" value="band 7 protein AGAP004871"/>
    <property type="match status" value="1"/>
</dbReference>
<evidence type="ECO:0000313" key="6">
    <source>
        <dbReference type="Proteomes" id="UP000095280"/>
    </source>
</evidence>
<evidence type="ECO:0000256" key="4">
    <source>
        <dbReference type="SAM" id="MobiDB-lite"/>
    </source>
</evidence>
<dbReference type="SUPFAM" id="SSF117892">
    <property type="entry name" value="Band 7/SPFH domain"/>
    <property type="match status" value="1"/>
</dbReference>
<dbReference type="InterPro" id="IPR001972">
    <property type="entry name" value="Stomatin_HflK_fam"/>
</dbReference>
<protein>
    <submittedName>
        <fullName evidence="7">PHB domain-containing protein</fullName>
    </submittedName>
</protein>
<organism evidence="6 7">
    <name type="scientific">Macrostomum lignano</name>
    <dbReference type="NCBI Taxonomy" id="282301"/>
    <lineage>
        <taxon>Eukaryota</taxon>
        <taxon>Metazoa</taxon>
        <taxon>Spiralia</taxon>
        <taxon>Lophotrochozoa</taxon>
        <taxon>Platyhelminthes</taxon>
        <taxon>Rhabditophora</taxon>
        <taxon>Macrostomorpha</taxon>
        <taxon>Macrostomida</taxon>
        <taxon>Macrostomidae</taxon>
        <taxon>Macrostomum</taxon>
    </lineage>
</organism>
<feature type="region of interest" description="Disordered" evidence="4">
    <location>
        <begin position="500"/>
        <end position="519"/>
    </location>
</feature>
<dbReference type="Proteomes" id="UP000095280">
    <property type="component" value="Unplaced"/>
</dbReference>
<comment type="subcellular location">
    <subcellularLocation>
        <location evidence="1">Membrane</location>
    </subcellularLocation>
</comment>
<proteinExistence type="inferred from homology"/>
<dbReference type="Pfam" id="PF01145">
    <property type="entry name" value="Band_7"/>
    <property type="match status" value="1"/>
</dbReference>
<feature type="region of interest" description="Disordered" evidence="4">
    <location>
        <begin position="142"/>
        <end position="172"/>
    </location>
</feature>
<dbReference type="Gene3D" id="6.10.250.2090">
    <property type="match status" value="1"/>
</dbReference>
<dbReference type="InterPro" id="IPR036013">
    <property type="entry name" value="Band_7/SPFH_dom_sf"/>
</dbReference>
<sequence length="519" mass="55848">GRADTRGREQNEDELDEILNCSRRIDEPNFRFVLSPPGDAAADSGREALLRQERRNSRGAAAWRQGRSGDQFQQLCLAIGPHAPPSSMAAATGLMRPLPSCGASSTSDSCRNVLRSSPVAAGGQGGAAAAAAAAAAPAARSVGGWSNEAPGQPPSPSSVSPPPSILKAAPPQQPLPQSALLAAGGDQWQSAAATPDSGCSSCLYICSLALIALTFPFSLIFCLRVVAEYERAVVLRLGRVLGQQGKGPGLFFIIPCCDSVRIVDLRTVTFDVPPQEVLTKDSVTVAVDAVVYYRIFSPVVSVTNVEDADRSTRLLAQTTLRNVLGTKNLSEILSEREEISCMMQECLDLATDPWGVKVERLQRAMAAEAEAAREARAKVIMAEGEQKASRALREAAVVIQESPFALQLRYLHTLNVISAEKNSTIIFPLPMEFLAHFRTECASCADAVSHLLQQPVQYLPPRAEWQNIDLREEFHEVLVLKASFDESAVNQAELRDGQADGEILPTLSADDSHSWEPLR</sequence>
<feature type="domain" description="Band 7" evidence="5">
    <location>
        <begin position="221"/>
        <end position="380"/>
    </location>
</feature>
<keyword evidence="6" id="KW-1185">Reference proteome</keyword>